<organism evidence="3 4">
    <name type="scientific">Thermostaphylospora chromogena</name>
    <dbReference type="NCBI Taxonomy" id="35622"/>
    <lineage>
        <taxon>Bacteria</taxon>
        <taxon>Bacillati</taxon>
        <taxon>Actinomycetota</taxon>
        <taxon>Actinomycetes</taxon>
        <taxon>Streptosporangiales</taxon>
        <taxon>Thermomonosporaceae</taxon>
        <taxon>Thermostaphylospora</taxon>
    </lineage>
</organism>
<name>A0A1H1H739_9ACTN</name>
<dbReference type="Proteomes" id="UP000217103">
    <property type="component" value="Unassembled WGS sequence"/>
</dbReference>
<reference evidence="3 4" key="1">
    <citation type="submission" date="2016-10" db="EMBL/GenBank/DDBJ databases">
        <authorList>
            <person name="de Groot N.N."/>
        </authorList>
    </citation>
    <scope>NUCLEOTIDE SEQUENCE [LARGE SCALE GENOMIC DNA]</scope>
    <source>
        <strain evidence="3 4">DSM 43794</strain>
    </source>
</reference>
<keyword evidence="2" id="KW-0472">Membrane</keyword>
<feature type="region of interest" description="Disordered" evidence="1">
    <location>
        <begin position="41"/>
        <end position="62"/>
    </location>
</feature>
<protein>
    <submittedName>
        <fullName evidence="3">Uncharacterized protein</fullName>
    </submittedName>
</protein>
<evidence type="ECO:0000256" key="1">
    <source>
        <dbReference type="SAM" id="MobiDB-lite"/>
    </source>
</evidence>
<feature type="transmembrane region" description="Helical" evidence="2">
    <location>
        <begin position="15"/>
        <end position="34"/>
    </location>
</feature>
<evidence type="ECO:0000313" key="4">
    <source>
        <dbReference type="Proteomes" id="UP000217103"/>
    </source>
</evidence>
<evidence type="ECO:0000313" key="3">
    <source>
        <dbReference type="EMBL" id="SDR21189.1"/>
    </source>
</evidence>
<accession>A0A1H1H739</accession>
<keyword evidence="2" id="KW-1133">Transmembrane helix</keyword>
<keyword evidence="4" id="KW-1185">Reference proteome</keyword>
<keyword evidence="2" id="KW-0812">Transmembrane</keyword>
<dbReference type="AlphaFoldDB" id="A0A1H1H739"/>
<dbReference type="RefSeq" id="WP_131815588.1">
    <property type="nucleotide sequence ID" value="NZ_FNKK01000002.1"/>
</dbReference>
<dbReference type="EMBL" id="FNKK01000002">
    <property type="protein sequence ID" value="SDR21189.1"/>
    <property type="molecule type" value="Genomic_DNA"/>
</dbReference>
<feature type="compositionally biased region" description="Basic and acidic residues" evidence="1">
    <location>
        <begin position="46"/>
        <end position="58"/>
    </location>
</feature>
<evidence type="ECO:0000256" key="2">
    <source>
        <dbReference type="SAM" id="Phobius"/>
    </source>
</evidence>
<gene>
    <name evidence="3" type="ORF">SAMN04489764_4112</name>
</gene>
<proteinExistence type="predicted"/>
<sequence>MNPHSVSHPVMTADITVTATVIIATTASFLIPLWREEVSSEDAPSAEDRFRGGGDEPRRIRKFRNPERNFMSLI</sequence>